<sequence length="111" mass="12182">MPLWNTAPVASQPEVSIASWRVLEIDAGTRHFVGTDERDLSGRVSSAIIEFDHTTLRGRTLSGRIYQLVGKPGQSANADYVWQSWCSVNEVKSFSDVTKQLIASAVDGNTE</sequence>
<name>A4JA85_BURVG</name>
<dbReference type="EMBL" id="CP000614">
    <property type="protein sequence ID" value="ABO53188.1"/>
    <property type="molecule type" value="Genomic_DNA"/>
</dbReference>
<organism evidence="1 2">
    <name type="scientific">Burkholderia vietnamiensis (strain G4 / LMG 22486)</name>
    <name type="common">Burkholderia cepacia (strain R1808)</name>
    <dbReference type="NCBI Taxonomy" id="269482"/>
    <lineage>
        <taxon>Bacteria</taxon>
        <taxon>Pseudomonadati</taxon>
        <taxon>Pseudomonadota</taxon>
        <taxon>Betaproteobacteria</taxon>
        <taxon>Burkholderiales</taxon>
        <taxon>Burkholderiaceae</taxon>
        <taxon>Burkholderia</taxon>
        <taxon>Burkholderia cepacia complex</taxon>
    </lineage>
</organism>
<accession>A4JA85</accession>
<proteinExistence type="predicted"/>
<gene>
    <name evidence="1" type="ordered locus">Bcep1808_0165</name>
</gene>
<dbReference type="AlphaFoldDB" id="A4JA85"/>
<protein>
    <submittedName>
        <fullName evidence="1">Uncharacterized protein</fullName>
    </submittedName>
</protein>
<dbReference type="HOGENOM" id="CLU_164076_0_0_4"/>
<evidence type="ECO:0000313" key="1">
    <source>
        <dbReference type="EMBL" id="ABO53188.1"/>
    </source>
</evidence>
<dbReference type="Proteomes" id="UP000002287">
    <property type="component" value="Chromosome 1"/>
</dbReference>
<dbReference type="KEGG" id="bvi:Bcep1808_0165"/>
<dbReference type="eggNOG" id="ENOG5033AR0">
    <property type="taxonomic scope" value="Bacteria"/>
</dbReference>
<reference evidence="2" key="1">
    <citation type="submission" date="2007-03" db="EMBL/GenBank/DDBJ databases">
        <title>Complete sequence of chromosome 1 of Burkholderia vietnamiensis G4.</title>
        <authorList>
            <consortium name="US DOE Joint Genome Institute"/>
            <person name="Copeland A."/>
            <person name="Lucas S."/>
            <person name="Lapidus A."/>
            <person name="Barry K."/>
            <person name="Detter J.C."/>
            <person name="Glavina del Rio T."/>
            <person name="Hammon N."/>
            <person name="Israni S."/>
            <person name="Dalin E."/>
            <person name="Tice H."/>
            <person name="Pitluck S."/>
            <person name="Chain P."/>
            <person name="Malfatti S."/>
            <person name="Shin M."/>
            <person name="Vergez L."/>
            <person name="Schmutz J."/>
            <person name="Larimer F."/>
            <person name="Land M."/>
            <person name="Hauser L."/>
            <person name="Kyrpides N."/>
            <person name="Tiedje J."/>
            <person name="Richardson P."/>
        </authorList>
    </citation>
    <scope>NUCLEOTIDE SEQUENCE [LARGE SCALE GENOMIC DNA]</scope>
    <source>
        <strain evidence="2">G4 / LMG 22486</strain>
    </source>
</reference>
<evidence type="ECO:0000313" key="2">
    <source>
        <dbReference type="Proteomes" id="UP000002287"/>
    </source>
</evidence>